<reference evidence="1 2" key="1">
    <citation type="submission" date="2019-04" db="EMBL/GenBank/DDBJ databases">
        <title>Lewinella litorea sp. nov., isolated from a marine sand.</title>
        <authorList>
            <person name="Yoon J.-H."/>
        </authorList>
    </citation>
    <scope>NUCLEOTIDE SEQUENCE [LARGE SCALE GENOMIC DNA]</scope>
    <source>
        <strain evidence="1 2">HSMS-39</strain>
    </source>
</reference>
<dbReference type="AlphaFoldDB" id="A0A4S4NNN3"/>
<evidence type="ECO:0000313" key="1">
    <source>
        <dbReference type="EMBL" id="THH40635.1"/>
    </source>
</evidence>
<dbReference type="EMBL" id="SRSF01000002">
    <property type="protein sequence ID" value="THH40635.1"/>
    <property type="molecule type" value="Genomic_DNA"/>
</dbReference>
<dbReference type="OrthoDB" id="765136at2"/>
<gene>
    <name evidence="1" type="ORF">E4021_07855</name>
</gene>
<protein>
    <submittedName>
        <fullName evidence="1">DUF3822 family protein</fullName>
    </submittedName>
</protein>
<evidence type="ECO:0000313" key="2">
    <source>
        <dbReference type="Proteomes" id="UP000308528"/>
    </source>
</evidence>
<dbReference type="Gene3D" id="3.30.420.260">
    <property type="match status" value="1"/>
</dbReference>
<keyword evidence="2" id="KW-1185">Reference proteome</keyword>
<dbReference type="Gene3D" id="3.30.420.250">
    <property type="match status" value="1"/>
</dbReference>
<accession>A0A4S4NNN3</accession>
<dbReference type="InterPro" id="IPR024213">
    <property type="entry name" value="DUF3822"/>
</dbReference>
<sequence>MGVSNYDIASAAFRRDRTQDYELSILTGVDSFAYIIRDRTQNQLLAYRSYSFGREERQSWPAALERIIAADDRLRETRYGKTVLAWDTPVLTLVPEALYTPGNPAAYLEQLTVVGLDDEVRHEHFQELGSELIYSAKRDHITAAEEQLHALRTQHYAGALLTAWGRRSRRLAHESVSCSVRENRLFLAGHRNGNLEYFNTFRYDNSQDGVYFLLLAYDQCGFAPDRVPLYLSGDVTASGELYNQFYRYVEDVRFSVYPTPPAAPPELSGLAPHLYFDLLCLG</sequence>
<dbReference type="Pfam" id="PF12864">
    <property type="entry name" value="DUF3822"/>
    <property type="match status" value="1"/>
</dbReference>
<proteinExistence type="predicted"/>
<name>A0A4S4NNN3_9BACT</name>
<dbReference type="CDD" id="cd24013">
    <property type="entry name" value="ASKHA_ATPase_BT3980-like"/>
    <property type="match status" value="1"/>
</dbReference>
<organism evidence="1 2">
    <name type="scientific">Neolewinella litorea</name>
    <dbReference type="NCBI Taxonomy" id="2562452"/>
    <lineage>
        <taxon>Bacteria</taxon>
        <taxon>Pseudomonadati</taxon>
        <taxon>Bacteroidota</taxon>
        <taxon>Saprospiria</taxon>
        <taxon>Saprospirales</taxon>
        <taxon>Lewinellaceae</taxon>
        <taxon>Neolewinella</taxon>
    </lineage>
</organism>
<dbReference type="Proteomes" id="UP000308528">
    <property type="component" value="Unassembled WGS sequence"/>
</dbReference>
<comment type="caution">
    <text evidence="1">The sequence shown here is derived from an EMBL/GenBank/DDBJ whole genome shotgun (WGS) entry which is preliminary data.</text>
</comment>
<dbReference type="RefSeq" id="WP_136458086.1">
    <property type="nucleotide sequence ID" value="NZ_SRSF01000002.1"/>
</dbReference>